<name>A0AAE1AGN2_9GAST</name>
<protein>
    <submittedName>
        <fullName evidence="1">Uncharacterized protein</fullName>
    </submittedName>
</protein>
<sequence length="124" mass="14485">MRKKELRLFTLVCSDHIQVEDFKSLPANETVLIRVYLYIVFLCSGTGLPCVADSSAAAHLMLDTRTVQRKDKREGRERDGRTEITEWIAKVWSDNLWRAEDREKWRELVVTCCDARTVVRPRDT</sequence>
<comment type="caution">
    <text evidence="1">The sequence shown here is derived from an EMBL/GenBank/DDBJ whole genome shotgun (WGS) entry which is preliminary data.</text>
</comment>
<dbReference type="EMBL" id="JAWDGP010001877">
    <property type="protein sequence ID" value="KAK3787218.1"/>
    <property type="molecule type" value="Genomic_DNA"/>
</dbReference>
<organism evidence="1 2">
    <name type="scientific">Elysia crispata</name>
    <name type="common">lettuce slug</name>
    <dbReference type="NCBI Taxonomy" id="231223"/>
    <lineage>
        <taxon>Eukaryota</taxon>
        <taxon>Metazoa</taxon>
        <taxon>Spiralia</taxon>
        <taxon>Lophotrochozoa</taxon>
        <taxon>Mollusca</taxon>
        <taxon>Gastropoda</taxon>
        <taxon>Heterobranchia</taxon>
        <taxon>Euthyneura</taxon>
        <taxon>Panpulmonata</taxon>
        <taxon>Sacoglossa</taxon>
        <taxon>Placobranchoidea</taxon>
        <taxon>Plakobranchidae</taxon>
        <taxon>Elysia</taxon>
    </lineage>
</organism>
<accession>A0AAE1AGN2</accession>
<proteinExistence type="predicted"/>
<evidence type="ECO:0000313" key="1">
    <source>
        <dbReference type="EMBL" id="KAK3787218.1"/>
    </source>
</evidence>
<keyword evidence="2" id="KW-1185">Reference proteome</keyword>
<gene>
    <name evidence="1" type="ORF">RRG08_059036</name>
</gene>
<dbReference type="Proteomes" id="UP001283361">
    <property type="component" value="Unassembled WGS sequence"/>
</dbReference>
<evidence type="ECO:0000313" key="2">
    <source>
        <dbReference type="Proteomes" id="UP001283361"/>
    </source>
</evidence>
<reference evidence="1" key="1">
    <citation type="journal article" date="2023" name="G3 (Bethesda)">
        <title>A reference genome for the long-term kleptoplast-retaining sea slug Elysia crispata morphotype clarki.</title>
        <authorList>
            <person name="Eastman K.E."/>
            <person name="Pendleton A.L."/>
            <person name="Shaikh M.A."/>
            <person name="Suttiyut T."/>
            <person name="Ogas R."/>
            <person name="Tomko P."/>
            <person name="Gavelis G."/>
            <person name="Widhalm J.R."/>
            <person name="Wisecaver J.H."/>
        </authorList>
    </citation>
    <scope>NUCLEOTIDE SEQUENCE</scope>
    <source>
        <strain evidence="1">ECLA1</strain>
    </source>
</reference>
<dbReference type="AlphaFoldDB" id="A0AAE1AGN2"/>